<reference evidence="2" key="1">
    <citation type="submission" date="2017-12" db="EMBL/GenBank/DDBJ databases">
        <title>Phage resistance in Vibrio sp. unravels a complex metabolic adaptation strategy.</title>
        <authorList>
            <person name="Skliros D."/>
            <person name="Kalatzis P.G."/>
            <person name="Katharios P."/>
            <person name="Flemetakis E."/>
        </authorList>
    </citation>
    <scope>NUCLEOTIDE SEQUENCE [LARGE SCALE GENOMIC DNA]</scope>
</reference>
<protein>
    <submittedName>
        <fullName evidence="1">Uncharacterized protein</fullName>
    </submittedName>
</protein>
<dbReference type="Proteomes" id="UP000240536">
    <property type="component" value="Segment"/>
</dbReference>
<evidence type="ECO:0000313" key="2">
    <source>
        <dbReference type="Proteomes" id="UP000240536"/>
    </source>
</evidence>
<dbReference type="OrthoDB" id="9090at10239"/>
<organism evidence="1 2">
    <name type="scientific">Vibrio phage Aphrodite1</name>
    <dbReference type="NCBI Taxonomy" id="2070057"/>
    <lineage>
        <taxon>Viruses</taxon>
        <taxon>Duplodnaviria</taxon>
        <taxon>Heunggongvirae</taxon>
        <taxon>Uroviricota</taxon>
        <taxon>Caudoviricetes</taxon>
        <taxon>Chimalliviridae</taxon>
        <taxon>Gorgonvirinae</taxon>
        <taxon>Aphroditevirus</taxon>
        <taxon>Aphroditevirus aphrodite1</taxon>
    </lineage>
</organism>
<keyword evidence="2" id="KW-1185">Reference proteome</keyword>
<proteinExistence type="predicted"/>
<sequence length="265" mass="29480">MRTLGEILPMSVGTALAFEGEEGKHAIPKADTFLINLRTLIRNVHGAFSKDDPQIEDIDVLKSALLEDIKQIASAITEIAPRSVIHVEIYYPSYKSLGQKYPHANIWKPRTPKQIALNDLYEKVAKSFIKDHSSLVTLTDVGLPTFKGKGLVITHHPIDIADTESWGRLTLLESHSGVAKPYLQWNSKLTGKETANYNIPLNRMTIQVFGDNSVNFLGQSNAIKKLVRDLAVKAGWTSATTPQRCRSSINTYLTGVDKKGLLLFW</sequence>
<name>A0A2I7QHY8_9CAUD</name>
<evidence type="ECO:0000313" key="1">
    <source>
        <dbReference type="EMBL" id="AUR81002.1"/>
    </source>
</evidence>
<dbReference type="EMBL" id="MG720308">
    <property type="protein sequence ID" value="AUR81002.1"/>
    <property type="molecule type" value="Genomic_DNA"/>
</dbReference>
<gene>
    <name evidence="1" type="ORF">Aphrodite1_0129</name>
</gene>
<accession>A0A2I7QHY8</accession>